<dbReference type="PANTHER" id="PTHR45947:SF3">
    <property type="entry name" value="SULFOQUINOVOSYL TRANSFERASE SQD2"/>
    <property type="match status" value="1"/>
</dbReference>
<dbReference type="PANTHER" id="PTHR45947">
    <property type="entry name" value="SULFOQUINOVOSYL TRANSFERASE SQD2"/>
    <property type="match status" value="1"/>
</dbReference>
<comment type="caution">
    <text evidence="4">The sequence shown here is derived from an EMBL/GenBank/DDBJ whole genome shotgun (WGS) entry which is preliminary data.</text>
</comment>
<dbReference type="SUPFAM" id="SSF53756">
    <property type="entry name" value="UDP-Glycosyltransferase/glycogen phosphorylase"/>
    <property type="match status" value="1"/>
</dbReference>
<dbReference type="Pfam" id="PF13439">
    <property type="entry name" value="Glyco_transf_4"/>
    <property type="match status" value="1"/>
</dbReference>
<evidence type="ECO:0000256" key="1">
    <source>
        <dbReference type="ARBA" id="ARBA00022676"/>
    </source>
</evidence>
<dbReference type="EMBL" id="MSKJ01000034">
    <property type="protein sequence ID" value="OLO43093.1"/>
    <property type="molecule type" value="Genomic_DNA"/>
</dbReference>
<dbReference type="InterPro" id="IPR028098">
    <property type="entry name" value="Glyco_trans_4-like_N"/>
</dbReference>
<dbReference type="GO" id="GO:0016757">
    <property type="term" value="F:glycosyltransferase activity"/>
    <property type="evidence" value="ECO:0007669"/>
    <property type="project" value="UniProtKB-KW"/>
</dbReference>
<dbReference type="OrthoDB" id="3171021at2"/>
<evidence type="ECO:0000256" key="2">
    <source>
        <dbReference type="ARBA" id="ARBA00022679"/>
    </source>
</evidence>
<gene>
    <name evidence="4" type="ORF">BKH29_11970</name>
</gene>
<keyword evidence="1" id="KW-0328">Glycosyltransferase</keyword>
<dbReference type="GO" id="GO:1901137">
    <property type="term" value="P:carbohydrate derivative biosynthetic process"/>
    <property type="evidence" value="ECO:0007669"/>
    <property type="project" value="UniProtKB-ARBA"/>
</dbReference>
<evidence type="ECO:0000313" key="5">
    <source>
        <dbReference type="Proteomes" id="UP000186857"/>
    </source>
</evidence>
<evidence type="ECO:0000259" key="3">
    <source>
        <dbReference type="Pfam" id="PF13439"/>
    </source>
</evidence>
<dbReference type="AlphaFoldDB" id="A0A1Q8V4S2"/>
<dbReference type="Proteomes" id="UP000186857">
    <property type="component" value="Unassembled WGS sequence"/>
</dbReference>
<dbReference type="CDD" id="cd03801">
    <property type="entry name" value="GT4_PimA-like"/>
    <property type="match status" value="1"/>
</dbReference>
<accession>A0A1Q8V4S2</accession>
<feature type="domain" description="Glycosyltransferase subfamily 4-like N-terminal" evidence="3">
    <location>
        <begin position="17"/>
        <end position="172"/>
    </location>
</feature>
<proteinExistence type="predicted"/>
<protein>
    <submittedName>
        <fullName evidence="4">Glycosyl transferase family 1</fullName>
    </submittedName>
</protein>
<dbReference type="Gene3D" id="3.40.50.2000">
    <property type="entry name" value="Glycogen Phosphorylase B"/>
    <property type="match status" value="2"/>
</dbReference>
<evidence type="ECO:0000313" key="4">
    <source>
        <dbReference type="EMBL" id="OLO43093.1"/>
    </source>
</evidence>
<dbReference type="RefSeq" id="WP_075377559.1">
    <property type="nucleotide sequence ID" value="NZ_MSKJ01000034.1"/>
</dbReference>
<organism evidence="4 5">
    <name type="scientific">Actinomyces oris</name>
    <dbReference type="NCBI Taxonomy" id="544580"/>
    <lineage>
        <taxon>Bacteria</taxon>
        <taxon>Bacillati</taxon>
        <taxon>Actinomycetota</taxon>
        <taxon>Actinomycetes</taxon>
        <taxon>Actinomycetales</taxon>
        <taxon>Actinomycetaceae</taxon>
        <taxon>Actinomyces</taxon>
    </lineage>
</organism>
<keyword evidence="2 4" id="KW-0808">Transferase</keyword>
<name>A0A1Q8V4S2_9ACTO</name>
<dbReference type="Pfam" id="PF13692">
    <property type="entry name" value="Glyco_trans_1_4"/>
    <property type="match status" value="1"/>
</dbReference>
<sequence length="376" mass="40933">MRVTIVTTWFPTNRSPGLGVFVARHAASMAAAGHDIRVVHLASASVNDGVRHDRVMGLPVVRLPMTLSRPHELLTARRELEALTRGSDVVHTHAVSTLLPYALGRPHQPWLHTEHWSGIAQRGAELGSLARAGAQVVLRLERRPDVVTTVSDQLAADLRVYRPRGEILTVPNEVTMPEDPAPRRSIELGRDTLRIIGIGGLIERKRPDLAVEVVAALAEQGVPARLTWVGGGPLAERCTDLAESLGVDLELTGQLPGDQVQQVLADSDLFLVPTLAETFFLGAAEAVAAGRPVVTSDRGAHTSFLDPSVTEIVSQDDPATWARAVVDVMGRCTDRTARDIQDTLPRAFSPSEVARAYSRAYETAITEYSRHSRHYR</sequence>
<dbReference type="InterPro" id="IPR050194">
    <property type="entry name" value="Glycosyltransferase_grp1"/>
</dbReference>
<reference evidence="4 5" key="1">
    <citation type="submission" date="2016-12" db="EMBL/GenBank/DDBJ databases">
        <title>Genomic Comparison of strains in the 'Actinomyces naeslundii' Group.</title>
        <authorList>
            <person name="Mughal S.R."/>
            <person name="Do T."/>
            <person name="Gilbert S.C."/>
            <person name="Witherden E.A."/>
            <person name="Didelot X."/>
            <person name="Beighton D."/>
        </authorList>
    </citation>
    <scope>NUCLEOTIDE SEQUENCE [LARGE SCALE GENOMIC DNA]</scope>
    <source>
        <strain evidence="4 5">CCUG 33920</strain>
    </source>
</reference>